<evidence type="ECO:0000313" key="2">
    <source>
        <dbReference type="EMBL" id="RDH39205.1"/>
    </source>
</evidence>
<evidence type="ECO:0000256" key="1">
    <source>
        <dbReference type="SAM" id="Phobius"/>
    </source>
</evidence>
<gene>
    <name evidence="2" type="ORF">BDQ94DRAFT_132652</name>
</gene>
<protein>
    <submittedName>
        <fullName evidence="2">Uncharacterized protein</fullName>
    </submittedName>
</protein>
<feature type="transmembrane region" description="Helical" evidence="1">
    <location>
        <begin position="59"/>
        <end position="78"/>
    </location>
</feature>
<organism evidence="2 3">
    <name type="scientific">Aspergillus welwitschiae</name>
    <dbReference type="NCBI Taxonomy" id="1341132"/>
    <lineage>
        <taxon>Eukaryota</taxon>
        <taxon>Fungi</taxon>
        <taxon>Dikarya</taxon>
        <taxon>Ascomycota</taxon>
        <taxon>Pezizomycotina</taxon>
        <taxon>Eurotiomycetes</taxon>
        <taxon>Eurotiomycetidae</taxon>
        <taxon>Eurotiales</taxon>
        <taxon>Aspergillaceae</taxon>
        <taxon>Aspergillus</taxon>
        <taxon>Aspergillus subgen. Circumdati</taxon>
    </lineage>
</organism>
<reference evidence="2 3" key="1">
    <citation type="submission" date="2018-07" db="EMBL/GenBank/DDBJ databases">
        <title>The genomes of Aspergillus section Nigri reveals drivers in fungal speciation.</title>
        <authorList>
            <consortium name="DOE Joint Genome Institute"/>
            <person name="Vesth T.C."/>
            <person name="Nybo J."/>
            <person name="Theobald S."/>
            <person name="Brandl J."/>
            <person name="Frisvad J.C."/>
            <person name="Nielsen K.F."/>
            <person name="Lyhne E.K."/>
            <person name="Kogle M.E."/>
            <person name="Kuo A."/>
            <person name="Riley R."/>
            <person name="Clum A."/>
            <person name="Nolan M."/>
            <person name="Lipzen A."/>
            <person name="Salamov A."/>
            <person name="Henrissat B."/>
            <person name="Wiebenga A."/>
            <person name="De vries R.P."/>
            <person name="Grigoriev I.V."/>
            <person name="Mortensen U.H."/>
            <person name="Andersen M.R."/>
            <person name="Baker S.E."/>
        </authorList>
    </citation>
    <scope>NUCLEOTIDE SEQUENCE [LARGE SCALE GENOMIC DNA]</scope>
    <source>
        <strain evidence="2 3">CBS 139.54b</strain>
    </source>
</reference>
<dbReference type="Proteomes" id="UP000253729">
    <property type="component" value="Unassembled WGS sequence"/>
</dbReference>
<dbReference type="RefSeq" id="XP_026632227.1">
    <property type="nucleotide sequence ID" value="XM_026764096.1"/>
</dbReference>
<sequence>MASCFNGIGLFQSIHVSHVSLFLVFLFLALCLYSACLVSVFFASLFLHFLPPSVPRNTVIIIPVAATSLPTLSVVPLIPNWVRPSPPRYHSVLCLYLPYQIRVNFLPKSTAGMYPLGNYGNRVHFPA</sequence>
<keyword evidence="1" id="KW-1133">Transmembrane helix</keyword>
<evidence type="ECO:0000313" key="3">
    <source>
        <dbReference type="Proteomes" id="UP000253729"/>
    </source>
</evidence>
<dbReference type="AlphaFoldDB" id="A0A3F3QJB3"/>
<feature type="transmembrane region" description="Helical" evidence="1">
    <location>
        <begin position="21"/>
        <end position="47"/>
    </location>
</feature>
<accession>A0A3F3QJB3</accession>
<dbReference type="GeneID" id="38132452"/>
<keyword evidence="1" id="KW-0472">Membrane</keyword>
<dbReference type="EMBL" id="KZ852032">
    <property type="protein sequence ID" value="RDH39205.1"/>
    <property type="molecule type" value="Genomic_DNA"/>
</dbReference>
<name>A0A3F3QJB3_9EURO</name>
<proteinExistence type="predicted"/>
<keyword evidence="3" id="KW-1185">Reference proteome</keyword>
<keyword evidence="1" id="KW-0812">Transmembrane</keyword>